<evidence type="ECO:0000313" key="4">
    <source>
        <dbReference type="EMBL" id="TPX62595.1"/>
    </source>
</evidence>
<dbReference type="InterPro" id="IPR012677">
    <property type="entry name" value="Nucleotide-bd_a/b_plait_sf"/>
</dbReference>
<dbReference type="PROSITE" id="PS50102">
    <property type="entry name" value="RRM"/>
    <property type="match status" value="2"/>
</dbReference>
<evidence type="ECO:0000259" key="3">
    <source>
        <dbReference type="PROSITE" id="PS50102"/>
    </source>
</evidence>
<feature type="domain" description="RRM" evidence="3">
    <location>
        <begin position="149"/>
        <end position="224"/>
    </location>
</feature>
<keyword evidence="5" id="KW-1185">Reference proteome</keyword>
<keyword evidence="1" id="KW-0694">RNA-binding</keyword>
<dbReference type="PANTHER" id="PTHR32343:SF22">
    <property type="entry name" value="LD29830P"/>
    <property type="match status" value="1"/>
</dbReference>
<comment type="caution">
    <text evidence="4">The sequence shown here is derived from an EMBL/GenBank/DDBJ whole genome shotgun (WGS) entry which is preliminary data.</text>
</comment>
<feature type="compositionally biased region" description="Basic and acidic residues" evidence="2">
    <location>
        <begin position="487"/>
        <end position="497"/>
    </location>
</feature>
<sequence length="561" mass="60888">MAAAPASPSAAAHSRVKVASVSSLVTEDILQTLFGCLGQVTDLRLYPSHTEDGVQECQVEFADPSAALTALHLTGTDLGDRTLFVTITAKTLTPHPLPSTPSLITNSLPSSSHFGATISPATVDMLTRNPNINPSILQFDPQKADEISRTVYIGNISTAIGEPELRAYFISCGEIVAVKMAGDQGQVHRYAFMEFANQEAAAKALQLNGMMVGERPVKVNFAKNSITKPVKRPDGPILNDPAMRRVAEAQAAIAKKYSADDEQSDVKTEITEDLKTDVKSETLKVVHLESRSASRKRSVDRGWNRDRDRSRGMHSRCLYMGCLHHRKPLLLSYQIGGLLVAGAFRVPQHTIAGAGIPGLDLAPARDPHTADIDIAHVRGIDHTVVTTSVAIMSAGAIAKAIMKAMIKYIHLAEAEKTIQTAKNDIDFVVAEMNAHQQSRAKRDVDANASESDSTAAAAGTPSRSSRRRARVEKSNRRLTDEASDTSPRPKEREETRSRSSKTARDMLPPEDTCPVKQDTPTIKKEATRSRSSETGRDSLHSGDIQSLKHETPTVEKESPMN</sequence>
<accession>A0A507EGS0</accession>
<reference evidence="4 5" key="1">
    <citation type="journal article" date="2019" name="Sci. Rep.">
        <title>Comparative genomics of chytrid fungi reveal insights into the obligate biotrophic and pathogenic lifestyle of Synchytrium endobioticum.</title>
        <authorList>
            <person name="van de Vossenberg B.T.L.H."/>
            <person name="Warris S."/>
            <person name="Nguyen H.D.T."/>
            <person name="van Gent-Pelzer M.P.E."/>
            <person name="Joly D.L."/>
            <person name="van de Geest H.C."/>
            <person name="Bonants P.J.M."/>
            <person name="Smith D.S."/>
            <person name="Levesque C.A."/>
            <person name="van der Lee T.A.J."/>
        </authorList>
    </citation>
    <scope>NUCLEOTIDE SEQUENCE [LARGE SCALE GENOMIC DNA]</scope>
    <source>
        <strain evidence="4 5">CBS 809.83</strain>
    </source>
</reference>
<name>A0A507EGS0_9FUNG</name>
<proteinExistence type="predicted"/>
<dbReference type="InterPro" id="IPR035979">
    <property type="entry name" value="RBD_domain_sf"/>
</dbReference>
<dbReference type="PANTHER" id="PTHR32343">
    <property type="entry name" value="SERINE/ARGININE-RICH SPLICING FACTOR"/>
    <property type="match status" value="1"/>
</dbReference>
<feature type="compositionally biased region" description="Basic and acidic residues" evidence="2">
    <location>
        <begin position="521"/>
        <end position="561"/>
    </location>
</feature>
<feature type="region of interest" description="Disordered" evidence="2">
    <location>
        <begin position="438"/>
        <end position="561"/>
    </location>
</feature>
<dbReference type="SMART" id="SM00360">
    <property type="entry name" value="RRM"/>
    <property type="match status" value="2"/>
</dbReference>
<dbReference type="STRING" id="109895.A0A507EGS0"/>
<dbReference type="Proteomes" id="UP000318582">
    <property type="component" value="Unassembled WGS sequence"/>
</dbReference>
<dbReference type="Gene3D" id="3.30.70.330">
    <property type="match status" value="2"/>
</dbReference>
<organism evidence="4 5">
    <name type="scientific">Powellomyces hirtus</name>
    <dbReference type="NCBI Taxonomy" id="109895"/>
    <lineage>
        <taxon>Eukaryota</taxon>
        <taxon>Fungi</taxon>
        <taxon>Fungi incertae sedis</taxon>
        <taxon>Chytridiomycota</taxon>
        <taxon>Chytridiomycota incertae sedis</taxon>
        <taxon>Chytridiomycetes</taxon>
        <taxon>Spizellomycetales</taxon>
        <taxon>Powellomycetaceae</taxon>
        <taxon>Powellomyces</taxon>
    </lineage>
</organism>
<dbReference type="EMBL" id="QEAQ01000002">
    <property type="protein sequence ID" value="TPX62595.1"/>
    <property type="molecule type" value="Genomic_DNA"/>
</dbReference>
<feature type="domain" description="RRM" evidence="3">
    <location>
        <begin position="14"/>
        <end position="90"/>
    </location>
</feature>
<evidence type="ECO:0000256" key="1">
    <source>
        <dbReference type="PROSITE-ProRule" id="PRU00176"/>
    </source>
</evidence>
<evidence type="ECO:0000313" key="5">
    <source>
        <dbReference type="Proteomes" id="UP000318582"/>
    </source>
</evidence>
<evidence type="ECO:0000256" key="2">
    <source>
        <dbReference type="SAM" id="MobiDB-lite"/>
    </source>
</evidence>
<protein>
    <recommendedName>
        <fullName evidence="3">RRM domain-containing protein</fullName>
    </recommendedName>
</protein>
<dbReference type="SUPFAM" id="SSF54928">
    <property type="entry name" value="RNA-binding domain, RBD"/>
    <property type="match status" value="2"/>
</dbReference>
<feature type="compositionally biased region" description="Basic and acidic residues" evidence="2">
    <location>
        <begin position="471"/>
        <end position="480"/>
    </location>
</feature>
<dbReference type="InterPro" id="IPR000504">
    <property type="entry name" value="RRM_dom"/>
</dbReference>
<dbReference type="GO" id="GO:0003723">
    <property type="term" value="F:RNA binding"/>
    <property type="evidence" value="ECO:0007669"/>
    <property type="project" value="UniProtKB-UniRule"/>
</dbReference>
<gene>
    <name evidence="4" type="ORF">PhCBS80983_g00406</name>
</gene>
<dbReference type="Pfam" id="PF00076">
    <property type="entry name" value="RRM_1"/>
    <property type="match status" value="2"/>
</dbReference>
<dbReference type="AlphaFoldDB" id="A0A507EGS0"/>